<evidence type="ECO:0000256" key="2">
    <source>
        <dbReference type="SAM" id="Phobius"/>
    </source>
</evidence>
<keyword evidence="2" id="KW-0472">Membrane</keyword>
<dbReference type="EMBL" id="JARBHI010000001">
    <property type="protein sequence ID" value="MDE1655512.1"/>
    <property type="molecule type" value="Genomic_DNA"/>
</dbReference>
<name>A0ABT5V3E7_9ACTO</name>
<keyword evidence="2" id="KW-1133">Transmembrane helix</keyword>
<evidence type="ECO:0000256" key="1">
    <source>
        <dbReference type="SAM" id="MobiDB-lite"/>
    </source>
</evidence>
<evidence type="ECO:0000313" key="7">
    <source>
        <dbReference type="Proteomes" id="UP001219297"/>
    </source>
</evidence>
<reference evidence="6 7" key="1">
    <citation type="submission" date="2023-02" db="EMBL/GenBank/DDBJ databases">
        <title>Defining the Infant Male Urobiome and Moving Towards Mechanisms in Urobiome Research.</title>
        <authorList>
            <person name="Reasoner S."/>
            <person name="Flores V."/>
            <person name="Van Horn G."/>
            <person name="Morales G."/>
            <person name="Peard L."/>
            <person name="Abelson B."/>
            <person name="Manuel C."/>
            <person name="Lee J."/>
            <person name="Baker B."/>
            <person name="Williams T."/>
            <person name="Schmitz J."/>
            <person name="Clayton D."/>
            <person name="Hadjifrangiskou M."/>
        </authorList>
    </citation>
    <scope>NUCLEOTIDE SEQUENCE [LARGE SCALE GENOMIC DNA]</scope>
    <source>
        <strain evidence="6 7">AS1053</strain>
    </source>
</reference>
<dbReference type="Gene3D" id="2.60.40.10">
    <property type="entry name" value="Immunoglobulins"/>
    <property type="match status" value="2"/>
</dbReference>
<feature type="region of interest" description="Disordered" evidence="1">
    <location>
        <begin position="29"/>
        <end position="144"/>
    </location>
</feature>
<keyword evidence="3" id="KW-0732">Signal</keyword>
<feature type="region of interest" description="Disordered" evidence="1">
    <location>
        <begin position="543"/>
        <end position="575"/>
    </location>
</feature>
<feature type="domain" description="SpaA-like prealbumin fold" evidence="4">
    <location>
        <begin position="751"/>
        <end position="846"/>
    </location>
</feature>
<keyword evidence="2" id="KW-0812">Transmembrane</keyword>
<organism evidence="6 7">
    <name type="scientific">Actinotignum sanguinis</name>
    <dbReference type="NCBI Taxonomy" id="1445614"/>
    <lineage>
        <taxon>Bacteria</taxon>
        <taxon>Bacillati</taxon>
        <taxon>Actinomycetota</taxon>
        <taxon>Actinomycetes</taxon>
        <taxon>Actinomycetales</taxon>
        <taxon>Actinomycetaceae</taxon>
        <taxon>Actinotignum</taxon>
    </lineage>
</organism>
<sequence length="909" mass="97970">MSVNFRAIPATVATIVAALMTSHATGLPFSGTPAPHPTPGITTAQYTKDQPSTETPEPGTAAADPAQPESTSPAAPSPITEEGTAEAETAEGADSTTELTSATDTDPDAAETAEAATPLERAQKSWREQLGILEQPEVTPRDGSASLLAAPRGRFAPRNVRPTSMQQCTGRGFYSMSSGKGEINLLTVKPNGGLSSEPVGRVEWRKDWTPGPKKVGYDALAIAEDGSMWHTELRGDTTPGASPETWIAHGRISNTGDKGYESLARYKVLSPEMPIKGGTMSPGRDGKYFMVGDAGKAKPGRPNDPYTSKRKLVVFDPAAKRLVPLGYLETTSLSSAIFSDLIFDKEGNLYLLSGSSEGRKNNQGLDFSGLSQMRIDRIDAADLKNAYDEAIKKGQYASPSGSRTDPVINLGTIRNRNFPKLPSTLIRSFFMNLRMFEPDGLAAGPNGSFYVSGRYTGQHGNLQPGQAGLPQARVYEVDIISGQVKNNGNPVFQVPKAPADPNGQWSDQAITDTEGCAELPTISAEKNITKRLNDRDQFTVSVAEKNPGTNPLGGAPYSESVTTTGQATGPQTPTRKMLRGWDRVYVLKEQLADGSASSLSDYNKVWSCTDKLGRNVRVQNQRDEGGAFVGEVTSPAVNGNLTCSVLNTPKMTSLTVEKRDADYNDPLPGAVFDLCEDTNGNGRCDAGEPRQGERTTDRYGRARWDNVLIGRRYVVDEVSAPRGYRPAGASQVVTTAQQNRVVTIKNDRVRGTIVWEKKETGSEKFLKGSVWTVRDRAGRGFEVSDCVGETAQACPATKLWQDQDPRPGKLRLENVPWGTYTLEEKTAPLGYVKSTEVKTVEVGATTVTNDRNEPVELNLGAIYNKLREAPPLPLTGGWSEDAFRTAGFAVLGGAVLLVSIVMIRRRNRG</sequence>
<evidence type="ECO:0000313" key="6">
    <source>
        <dbReference type="EMBL" id="MDE1655512.1"/>
    </source>
</evidence>
<feature type="domain" description="SpaA-like prealbumin fold" evidence="5">
    <location>
        <begin position="522"/>
        <end position="649"/>
    </location>
</feature>
<feature type="transmembrane region" description="Helical" evidence="2">
    <location>
        <begin position="882"/>
        <end position="903"/>
    </location>
</feature>
<feature type="compositionally biased region" description="Low complexity" evidence="1">
    <location>
        <begin position="92"/>
        <end position="104"/>
    </location>
</feature>
<dbReference type="Proteomes" id="UP001219297">
    <property type="component" value="Unassembled WGS sequence"/>
</dbReference>
<feature type="signal peptide" evidence="3">
    <location>
        <begin position="1"/>
        <end position="24"/>
    </location>
</feature>
<dbReference type="Pfam" id="PF17802">
    <property type="entry name" value="SpaA"/>
    <property type="match status" value="2"/>
</dbReference>
<feature type="compositionally biased region" description="Polar residues" evidence="1">
    <location>
        <begin position="40"/>
        <end position="55"/>
    </location>
</feature>
<keyword evidence="7" id="KW-1185">Reference proteome</keyword>
<accession>A0ABT5V3E7</accession>
<dbReference type="InterPro" id="IPR013783">
    <property type="entry name" value="Ig-like_fold"/>
</dbReference>
<dbReference type="InterPro" id="IPR041033">
    <property type="entry name" value="SpaA_PFL_dom_1"/>
</dbReference>
<feature type="chain" id="PRO_5046980656" evidence="3">
    <location>
        <begin position="25"/>
        <end position="909"/>
    </location>
</feature>
<evidence type="ECO:0000256" key="3">
    <source>
        <dbReference type="SAM" id="SignalP"/>
    </source>
</evidence>
<proteinExistence type="predicted"/>
<evidence type="ECO:0000259" key="5">
    <source>
        <dbReference type="Pfam" id="PF20674"/>
    </source>
</evidence>
<dbReference type="RefSeq" id="WP_274778230.1">
    <property type="nucleotide sequence ID" value="NZ_JARBHI010000001.1"/>
</dbReference>
<feature type="domain" description="SpaA-like prealbumin fold" evidence="4">
    <location>
        <begin position="653"/>
        <end position="747"/>
    </location>
</feature>
<evidence type="ECO:0000259" key="4">
    <source>
        <dbReference type="Pfam" id="PF17802"/>
    </source>
</evidence>
<feature type="compositionally biased region" description="Low complexity" evidence="1">
    <location>
        <begin position="562"/>
        <end position="574"/>
    </location>
</feature>
<dbReference type="InterPro" id="IPR048834">
    <property type="entry name" value="SpaA_pre-album"/>
</dbReference>
<dbReference type="Pfam" id="PF20674">
    <property type="entry name" value="SpaA_3"/>
    <property type="match status" value="1"/>
</dbReference>
<protein>
    <submittedName>
        <fullName evidence="6">Prealbumin-like fold domain-containing protein</fullName>
    </submittedName>
</protein>
<gene>
    <name evidence="6" type="ORF">PWJ81_00285</name>
</gene>
<comment type="caution">
    <text evidence="6">The sequence shown here is derived from an EMBL/GenBank/DDBJ whole genome shotgun (WGS) entry which is preliminary data.</text>
</comment>